<name>A0A0D2DQD0_9EURO</name>
<accession>A0A0D2DQD0</accession>
<evidence type="ECO:0000313" key="2">
    <source>
        <dbReference type="Proteomes" id="UP000053029"/>
    </source>
</evidence>
<evidence type="ECO:0000313" key="1">
    <source>
        <dbReference type="EMBL" id="KIW79976.1"/>
    </source>
</evidence>
<sequence length="194" mass="21485">MNAWKNPQAGMEMEDFAEPCPQYQRDPGCEHLFDLASQICRRLQEKGFEYASVLLMALVRNQGVSQVGRQIAFEVVDDVDAWILGNDGEAKSKTFYHAISWRLRPSKIAASNVVHEVVDQDDAPVLEAPSVLLLDIQNVVNEDDLLLDLRLCPAVDDVDVSGADPLRLASDSSLMGSFETSPCNAGRHLQRCGR</sequence>
<dbReference type="VEuPathDB" id="FungiDB:Z517_06591"/>
<dbReference type="Proteomes" id="UP000053029">
    <property type="component" value="Unassembled WGS sequence"/>
</dbReference>
<proteinExistence type="predicted"/>
<keyword evidence="2" id="KW-1185">Reference proteome</keyword>
<dbReference type="OrthoDB" id="4131822at2759"/>
<dbReference type="GeneID" id="25306081"/>
<reference evidence="1 2" key="1">
    <citation type="submission" date="2015-01" db="EMBL/GenBank/DDBJ databases">
        <title>The Genome Sequence of Fonsecaea pedrosoi CBS 271.37.</title>
        <authorList>
            <consortium name="The Broad Institute Genomics Platform"/>
            <person name="Cuomo C."/>
            <person name="de Hoog S."/>
            <person name="Gorbushina A."/>
            <person name="Stielow B."/>
            <person name="Teixiera M."/>
            <person name="Abouelleil A."/>
            <person name="Chapman S.B."/>
            <person name="Priest M."/>
            <person name="Young S.K."/>
            <person name="Wortman J."/>
            <person name="Nusbaum C."/>
            <person name="Birren B."/>
        </authorList>
    </citation>
    <scope>NUCLEOTIDE SEQUENCE [LARGE SCALE GENOMIC DNA]</scope>
    <source>
        <strain evidence="1 2">CBS 271.37</strain>
    </source>
</reference>
<gene>
    <name evidence="1" type="ORF">Z517_06591</name>
</gene>
<dbReference type="EMBL" id="KN846972">
    <property type="protein sequence ID" value="KIW79976.1"/>
    <property type="molecule type" value="Genomic_DNA"/>
</dbReference>
<dbReference type="AlphaFoldDB" id="A0A0D2DQD0"/>
<organism evidence="1 2">
    <name type="scientific">Fonsecaea pedrosoi CBS 271.37</name>
    <dbReference type="NCBI Taxonomy" id="1442368"/>
    <lineage>
        <taxon>Eukaryota</taxon>
        <taxon>Fungi</taxon>
        <taxon>Dikarya</taxon>
        <taxon>Ascomycota</taxon>
        <taxon>Pezizomycotina</taxon>
        <taxon>Eurotiomycetes</taxon>
        <taxon>Chaetothyriomycetidae</taxon>
        <taxon>Chaetothyriales</taxon>
        <taxon>Herpotrichiellaceae</taxon>
        <taxon>Fonsecaea</taxon>
    </lineage>
</organism>
<dbReference type="HOGENOM" id="CLU_1402471_0_0_1"/>
<protein>
    <submittedName>
        <fullName evidence="1">Uncharacterized protein</fullName>
    </submittedName>
</protein>
<dbReference type="RefSeq" id="XP_013283784.1">
    <property type="nucleotide sequence ID" value="XM_013428330.1"/>
</dbReference>